<gene>
    <name evidence="3" type="ORF">APZ42_031141</name>
</gene>
<accession>A0A164N3Z7</accession>
<dbReference type="OrthoDB" id="6154864at2759"/>
<proteinExistence type="predicted"/>
<sequence>MRDYQKDEMKGADYVKLKTPFQRRRDPWISQNVRLYMVSHRNAEDLRNFLSKARYFTEPDLTALVENAVALLEEGQQEDQPEGTVPPIIQARRRRYLAGTPRPLTPLIEGVADDSVNLVDPFEPTATPAAPTEQSGLLNITGMDILDESDNHPAPTVRGHLGRRLPASLSPGGDFIVPASRRPRLNRNAATTRQSTRGRRWVRGRGRGRGRGLGKRAGSNVRCRAEPLSAVCTSVGVAGVEPMGSQCRVASDGVGRVNPRVAGVEVQSLAARKKLKTKQLNFQIEDVGLKINKTLSLGVWNIGHVVQVFPGSEGCVSAVDMQLSLVIFRRGITELCYLESSSWEHVSDYDEFEVSLIETQSVVNSRPLNYVAEENDDPLPITPNKFFNTRCSNCTPSEPTVNLVTPDATNTCLMEMDRQRREYVSDIYERFMTDFLLQINEFHCKRGHGHKIGVVEVVIIHDYYTKCLMGSGKRVDHQQKWINPFSDGQYTEWEPDQPRYPISTSPGTTRRLTEKCRKHTYVRVRAGRRCSSTRVHRQSGRAGRAVDHEFWWRVHWKYFVSPATDDPDWTT</sequence>
<evidence type="ECO:0000259" key="2">
    <source>
        <dbReference type="Pfam" id="PF18701"/>
    </source>
</evidence>
<dbReference type="InterPro" id="IPR040676">
    <property type="entry name" value="DUF5641"/>
</dbReference>
<protein>
    <recommendedName>
        <fullName evidence="2">DUF5641 domain-containing protein</fullName>
    </recommendedName>
</protein>
<comment type="caution">
    <text evidence="3">The sequence shown here is derived from an EMBL/GenBank/DDBJ whole genome shotgun (WGS) entry which is preliminary data.</text>
</comment>
<dbReference type="AlphaFoldDB" id="A0A164N3Z7"/>
<dbReference type="Proteomes" id="UP000076858">
    <property type="component" value="Unassembled WGS sequence"/>
</dbReference>
<organism evidence="3 4">
    <name type="scientific">Daphnia magna</name>
    <dbReference type="NCBI Taxonomy" id="35525"/>
    <lineage>
        <taxon>Eukaryota</taxon>
        <taxon>Metazoa</taxon>
        <taxon>Ecdysozoa</taxon>
        <taxon>Arthropoda</taxon>
        <taxon>Crustacea</taxon>
        <taxon>Branchiopoda</taxon>
        <taxon>Diplostraca</taxon>
        <taxon>Cladocera</taxon>
        <taxon>Anomopoda</taxon>
        <taxon>Daphniidae</taxon>
        <taxon>Daphnia</taxon>
    </lineage>
</organism>
<reference evidence="3 4" key="1">
    <citation type="submission" date="2016-03" db="EMBL/GenBank/DDBJ databases">
        <title>EvidentialGene: Evidence-directed Construction of Genes on Genomes.</title>
        <authorList>
            <person name="Gilbert D.G."/>
            <person name="Choi J.-H."/>
            <person name="Mockaitis K."/>
            <person name="Colbourne J."/>
            <person name="Pfrender M."/>
        </authorList>
    </citation>
    <scope>NUCLEOTIDE SEQUENCE [LARGE SCALE GENOMIC DNA]</scope>
    <source>
        <strain evidence="3 4">Xinb3</strain>
        <tissue evidence="3">Complete organism</tissue>
    </source>
</reference>
<name>A0A164N3Z7_9CRUS</name>
<feature type="compositionally biased region" description="Basic residues" evidence="1">
    <location>
        <begin position="196"/>
        <end position="214"/>
    </location>
</feature>
<keyword evidence="4" id="KW-1185">Reference proteome</keyword>
<feature type="domain" description="DUF5641" evidence="2">
    <location>
        <begin position="266"/>
        <end position="338"/>
    </location>
</feature>
<evidence type="ECO:0000313" key="3">
    <source>
        <dbReference type="EMBL" id="KZS05626.1"/>
    </source>
</evidence>
<evidence type="ECO:0000256" key="1">
    <source>
        <dbReference type="SAM" id="MobiDB-lite"/>
    </source>
</evidence>
<dbReference type="PANTHER" id="PTHR47331">
    <property type="entry name" value="PHD-TYPE DOMAIN-CONTAINING PROTEIN"/>
    <property type="match status" value="1"/>
</dbReference>
<dbReference type="Pfam" id="PF18701">
    <property type="entry name" value="DUF5641"/>
    <property type="match status" value="1"/>
</dbReference>
<feature type="region of interest" description="Disordered" evidence="1">
    <location>
        <begin position="187"/>
        <end position="219"/>
    </location>
</feature>
<dbReference type="EMBL" id="LRGB01002890">
    <property type="protein sequence ID" value="KZS05626.1"/>
    <property type="molecule type" value="Genomic_DNA"/>
</dbReference>
<evidence type="ECO:0000313" key="4">
    <source>
        <dbReference type="Proteomes" id="UP000076858"/>
    </source>
</evidence>